<organism evidence="2 3">
    <name type="scientific">Streptomyces flavidovirens</name>
    <dbReference type="NCBI Taxonomy" id="67298"/>
    <lineage>
        <taxon>Bacteria</taxon>
        <taxon>Bacillati</taxon>
        <taxon>Actinomycetota</taxon>
        <taxon>Actinomycetes</taxon>
        <taxon>Kitasatosporales</taxon>
        <taxon>Streptomycetaceae</taxon>
        <taxon>Streptomyces</taxon>
    </lineage>
</organism>
<gene>
    <name evidence="2" type="ORF">ACFYWW_20945</name>
</gene>
<accession>A0ABW6RJU8</accession>
<sequence>MPQQAGVEQGGRRVLHAGRPQPEYGRRLDDGWLPHFPVLPPEAVLESS</sequence>
<evidence type="ECO:0000256" key="1">
    <source>
        <dbReference type="SAM" id="MobiDB-lite"/>
    </source>
</evidence>
<keyword evidence="3" id="KW-1185">Reference proteome</keyword>
<name>A0ABW6RJU8_9ACTN</name>
<evidence type="ECO:0000313" key="2">
    <source>
        <dbReference type="EMBL" id="MFF3341178.1"/>
    </source>
</evidence>
<reference evidence="2 3" key="1">
    <citation type="submission" date="2024-10" db="EMBL/GenBank/DDBJ databases">
        <title>The Natural Products Discovery Center: Release of the First 8490 Sequenced Strains for Exploring Actinobacteria Biosynthetic Diversity.</title>
        <authorList>
            <person name="Kalkreuter E."/>
            <person name="Kautsar S.A."/>
            <person name="Yang D."/>
            <person name="Bader C.D."/>
            <person name="Teijaro C.N."/>
            <person name="Fluegel L."/>
            <person name="Davis C.M."/>
            <person name="Simpson J.R."/>
            <person name="Lauterbach L."/>
            <person name="Steele A.D."/>
            <person name="Gui C."/>
            <person name="Meng S."/>
            <person name="Li G."/>
            <person name="Viehrig K."/>
            <person name="Ye F."/>
            <person name="Su P."/>
            <person name="Kiefer A.F."/>
            <person name="Nichols A."/>
            <person name="Cepeda A.J."/>
            <person name="Yan W."/>
            <person name="Fan B."/>
            <person name="Jiang Y."/>
            <person name="Adhikari A."/>
            <person name="Zheng C.-J."/>
            <person name="Schuster L."/>
            <person name="Cowan T.M."/>
            <person name="Smanski M.J."/>
            <person name="Chevrette M.G."/>
            <person name="De Carvalho L.P.S."/>
            <person name="Shen B."/>
        </authorList>
    </citation>
    <scope>NUCLEOTIDE SEQUENCE [LARGE SCALE GENOMIC DNA]</scope>
    <source>
        <strain evidence="2 3">NPDC003029</strain>
    </source>
</reference>
<evidence type="ECO:0000313" key="3">
    <source>
        <dbReference type="Proteomes" id="UP001601976"/>
    </source>
</evidence>
<feature type="region of interest" description="Disordered" evidence="1">
    <location>
        <begin position="1"/>
        <end position="32"/>
    </location>
</feature>
<proteinExistence type="predicted"/>
<protein>
    <submittedName>
        <fullName evidence="2">Uncharacterized protein</fullName>
    </submittedName>
</protein>
<dbReference type="RefSeq" id="WP_387896407.1">
    <property type="nucleotide sequence ID" value="NZ_JBIAPK010000006.1"/>
</dbReference>
<dbReference type="EMBL" id="JBIAPK010000006">
    <property type="protein sequence ID" value="MFF3341178.1"/>
    <property type="molecule type" value="Genomic_DNA"/>
</dbReference>
<comment type="caution">
    <text evidence="2">The sequence shown here is derived from an EMBL/GenBank/DDBJ whole genome shotgun (WGS) entry which is preliminary data.</text>
</comment>
<dbReference type="Proteomes" id="UP001601976">
    <property type="component" value="Unassembled WGS sequence"/>
</dbReference>